<gene>
    <name evidence="2" type="ORF">Pph01_34840</name>
</gene>
<keyword evidence="3" id="KW-1185">Reference proteome</keyword>
<protein>
    <submittedName>
        <fullName evidence="2">Uncharacterized protein</fullName>
    </submittedName>
</protein>
<dbReference type="Proteomes" id="UP000622547">
    <property type="component" value="Unassembled WGS sequence"/>
</dbReference>
<evidence type="ECO:0000313" key="2">
    <source>
        <dbReference type="EMBL" id="GII38481.1"/>
    </source>
</evidence>
<proteinExistence type="predicted"/>
<dbReference type="EMBL" id="BOOP01000013">
    <property type="protein sequence ID" value="GII38481.1"/>
    <property type="molecule type" value="Genomic_DNA"/>
</dbReference>
<feature type="region of interest" description="Disordered" evidence="1">
    <location>
        <begin position="1"/>
        <end position="42"/>
    </location>
</feature>
<sequence>MLSSGAPDEVADGIGVPDDVADTVGIPGDAGMPDGVTAGTAEGVSIPDGVGAAVGGCSWPQAPCIGLSMATKPRPTAIRPARIVRGRDGFLTVNTYDSPDYGDNDGWLRTRTVRYAVRGTRYAVRGPVA</sequence>
<organism evidence="2 3">
    <name type="scientific">Planotetraspora phitsanulokensis</name>
    <dbReference type="NCBI Taxonomy" id="575192"/>
    <lineage>
        <taxon>Bacteria</taxon>
        <taxon>Bacillati</taxon>
        <taxon>Actinomycetota</taxon>
        <taxon>Actinomycetes</taxon>
        <taxon>Streptosporangiales</taxon>
        <taxon>Streptosporangiaceae</taxon>
        <taxon>Planotetraspora</taxon>
    </lineage>
</organism>
<accession>A0A8J3XFU2</accession>
<evidence type="ECO:0000256" key="1">
    <source>
        <dbReference type="SAM" id="MobiDB-lite"/>
    </source>
</evidence>
<comment type="caution">
    <text evidence="2">The sequence shown here is derived from an EMBL/GenBank/DDBJ whole genome shotgun (WGS) entry which is preliminary data.</text>
</comment>
<evidence type="ECO:0000313" key="3">
    <source>
        <dbReference type="Proteomes" id="UP000622547"/>
    </source>
</evidence>
<name>A0A8J3XFU2_9ACTN</name>
<reference evidence="2 3" key="1">
    <citation type="submission" date="2021-01" db="EMBL/GenBank/DDBJ databases">
        <title>Whole genome shotgun sequence of Planotetraspora phitsanulokensis NBRC 104273.</title>
        <authorList>
            <person name="Komaki H."/>
            <person name="Tamura T."/>
        </authorList>
    </citation>
    <scope>NUCLEOTIDE SEQUENCE [LARGE SCALE GENOMIC DNA]</scope>
    <source>
        <strain evidence="2 3">NBRC 104273</strain>
    </source>
</reference>
<dbReference type="AlphaFoldDB" id="A0A8J3XFU2"/>